<dbReference type="Pfam" id="PF24883">
    <property type="entry name" value="NPHP3_N"/>
    <property type="match status" value="1"/>
</dbReference>
<dbReference type="EMBL" id="KB445797">
    <property type="protein sequence ID" value="EMD36659.1"/>
    <property type="molecule type" value="Genomic_DNA"/>
</dbReference>
<dbReference type="InterPro" id="IPR056884">
    <property type="entry name" value="NPHP3-like_N"/>
</dbReference>
<keyword evidence="1" id="KW-0677">Repeat</keyword>
<organism evidence="3 4">
    <name type="scientific">Ceriporiopsis subvermispora (strain B)</name>
    <name type="common">White-rot fungus</name>
    <name type="synonym">Gelatoporia subvermispora</name>
    <dbReference type="NCBI Taxonomy" id="914234"/>
    <lineage>
        <taxon>Eukaryota</taxon>
        <taxon>Fungi</taxon>
        <taxon>Dikarya</taxon>
        <taxon>Basidiomycota</taxon>
        <taxon>Agaricomycotina</taxon>
        <taxon>Agaricomycetes</taxon>
        <taxon>Polyporales</taxon>
        <taxon>Gelatoporiaceae</taxon>
        <taxon>Gelatoporia</taxon>
    </lineage>
</organism>
<gene>
    <name evidence="3" type="ORF">CERSUDRAFT_154945</name>
</gene>
<sequence>MRANVRDKHDVIDRIQSLLNLLVSSAKEVTAEVEALTPDEGEQVKNDARHSSVLKSRIQAFIQKLDAILDSAKETHNVKWYQRLWFAEQDAEFLKDLGRQIDSAKDDFKLRGAIEIRQYVGEMAEHAREIHRELRRQGERQEQKESQDILEGLNPANASYTSAQFEEKSLLQPGTRSTILRDLAKWSADSESDKRVHVVFGQAGMGKSSIAYAFCRQVRKAILGTSFFFLRGSGECSDVHRVFPTIAFQLAESVPSIRPQIVEAARKHQAGRKQGLLHQFHALILEPLKCLIDSPSPPIIIIVIDGVDECANTPENGVSVMLGLLYQAAHELPFLRILIATRPEAPILDALKSCNHADIIIWRDLQKEPDVDNDIRLFIDSEFEKCKMAGPFVLTEQHSDAVEELTRLSDGLFIYARTIAKYLSENRYLATERYGTLLESQGRFGPGEAYRKLDILYTLILDNAFGNVRRDEKHMSYVQRIFCWLVLFVVDTLTDLEALHATALNILGIPGSVTMDVIDRLRSVLIVDGTITPSTPIRACHASFPQFLMDPSRCTDHAFLVDPPSGHALIAISLFDLLARDDVDSLRDADDDMPPMWSYARSYWSYHLVAARYTPELGRSLWRFVETHLEDWLRSVGPWVNGPQYYVSLTNACARVLGWYKEHGPDDGLVEMLDEILDRLVKKMAAEANQSPAEFDWREFKRIEA</sequence>
<dbReference type="OrthoDB" id="3266532at2759"/>
<dbReference type="AlphaFoldDB" id="M2PK56"/>
<dbReference type="SUPFAM" id="SSF52540">
    <property type="entry name" value="P-loop containing nucleoside triphosphate hydrolases"/>
    <property type="match status" value="1"/>
</dbReference>
<dbReference type="InterPro" id="IPR027417">
    <property type="entry name" value="P-loop_NTPase"/>
</dbReference>
<evidence type="ECO:0000313" key="3">
    <source>
        <dbReference type="EMBL" id="EMD36659.1"/>
    </source>
</evidence>
<dbReference type="InterPro" id="IPR059179">
    <property type="entry name" value="MLKL-like_MCAfunc"/>
</dbReference>
<dbReference type="InterPro" id="IPR007111">
    <property type="entry name" value="NACHT_NTPase"/>
</dbReference>
<proteinExistence type="predicted"/>
<evidence type="ECO:0000313" key="4">
    <source>
        <dbReference type="Proteomes" id="UP000016930"/>
    </source>
</evidence>
<name>M2PK56_CERS8</name>
<dbReference type="STRING" id="914234.M2PK56"/>
<dbReference type="CDD" id="cd21037">
    <property type="entry name" value="MLKL_NTD"/>
    <property type="match status" value="1"/>
</dbReference>
<dbReference type="PANTHER" id="PTHR10039">
    <property type="entry name" value="AMELOGENIN"/>
    <property type="match status" value="1"/>
</dbReference>
<feature type="domain" description="NACHT" evidence="2">
    <location>
        <begin position="195"/>
        <end position="345"/>
    </location>
</feature>
<accession>M2PK56</accession>
<evidence type="ECO:0000259" key="2">
    <source>
        <dbReference type="PROSITE" id="PS50837"/>
    </source>
</evidence>
<dbReference type="PROSITE" id="PS50837">
    <property type="entry name" value="NACHT"/>
    <property type="match status" value="1"/>
</dbReference>
<dbReference type="HOGENOM" id="CLU_000288_6_14_1"/>
<keyword evidence="4" id="KW-1185">Reference proteome</keyword>
<dbReference type="Gene3D" id="3.40.50.300">
    <property type="entry name" value="P-loop containing nucleotide triphosphate hydrolases"/>
    <property type="match status" value="1"/>
</dbReference>
<protein>
    <recommendedName>
        <fullName evidence="2">NACHT domain-containing protein</fullName>
    </recommendedName>
</protein>
<dbReference type="PANTHER" id="PTHR10039:SF17">
    <property type="entry name" value="FUNGAL STAND N-TERMINAL GOODBYE DOMAIN-CONTAINING PROTEIN-RELATED"/>
    <property type="match status" value="1"/>
</dbReference>
<evidence type="ECO:0000256" key="1">
    <source>
        <dbReference type="ARBA" id="ARBA00022737"/>
    </source>
</evidence>
<dbReference type="Proteomes" id="UP000016930">
    <property type="component" value="Unassembled WGS sequence"/>
</dbReference>
<reference evidence="3 4" key="1">
    <citation type="journal article" date="2012" name="Proc. Natl. Acad. Sci. U.S.A.">
        <title>Comparative genomics of Ceriporiopsis subvermispora and Phanerochaete chrysosporium provide insight into selective ligninolysis.</title>
        <authorList>
            <person name="Fernandez-Fueyo E."/>
            <person name="Ruiz-Duenas F.J."/>
            <person name="Ferreira P."/>
            <person name="Floudas D."/>
            <person name="Hibbett D.S."/>
            <person name="Canessa P."/>
            <person name="Larrondo L.F."/>
            <person name="James T.Y."/>
            <person name="Seelenfreund D."/>
            <person name="Lobos S."/>
            <person name="Polanco R."/>
            <person name="Tello M."/>
            <person name="Honda Y."/>
            <person name="Watanabe T."/>
            <person name="Watanabe T."/>
            <person name="Ryu J.S."/>
            <person name="Kubicek C.P."/>
            <person name="Schmoll M."/>
            <person name="Gaskell J."/>
            <person name="Hammel K.E."/>
            <person name="St John F.J."/>
            <person name="Vanden Wymelenberg A."/>
            <person name="Sabat G."/>
            <person name="Splinter BonDurant S."/>
            <person name="Syed K."/>
            <person name="Yadav J.S."/>
            <person name="Doddapaneni H."/>
            <person name="Subramanian V."/>
            <person name="Lavin J.L."/>
            <person name="Oguiza J.A."/>
            <person name="Perez G."/>
            <person name="Pisabarro A.G."/>
            <person name="Ramirez L."/>
            <person name="Santoyo F."/>
            <person name="Master E."/>
            <person name="Coutinho P.M."/>
            <person name="Henrissat B."/>
            <person name="Lombard V."/>
            <person name="Magnuson J.K."/>
            <person name="Kuees U."/>
            <person name="Hori C."/>
            <person name="Igarashi K."/>
            <person name="Samejima M."/>
            <person name="Held B.W."/>
            <person name="Barry K.W."/>
            <person name="LaButti K.M."/>
            <person name="Lapidus A."/>
            <person name="Lindquist E.A."/>
            <person name="Lucas S.M."/>
            <person name="Riley R."/>
            <person name="Salamov A.A."/>
            <person name="Hoffmeister D."/>
            <person name="Schwenk D."/>
            <person name="Hadar Y."/>
            <person name="Yarden O."/>
            <person name="de Vries R.P."/>
            <person name="Wiebenga A."/>
            <person name="Stenlid J."/>
            <person name="Eastwood D."/>
            <person name="Grigoriev I.V."/>
            <person name="Berka R.M."/>
            <person name="Blanchette R.A."/>
            <person name="Kersten P."/>
            <person name="Martinez A.T."/>
            <person name="Vicuna R."/>
            <person name="Cullen D."/>
        </authorList>
    </citation>
    <scope>NUCLEOTIDE SEQUENCE [LARGE SCALE GENOMIC DNA]</scope>
    <source>
        <strain evidence="3 4">B</strain>
    </source>
</reference>